<dbReference type="KEGG" id="aia:AWH56_018800"/>
<dbReference type="RefSeq" id="WP_071318869.1">
    <property type="nucleotide sequence ID" value="NZ_CP063356.2"/>
</dbReference>
<dbReference type="AlphaFoldDB" id="A0A1S2L436"/>
<name>A0A1S2L436_9BACI</name>
<reference evidence="1 3" key="1">
    <citation type="submission" date="2016-10" db="EMBL/GenBank/DDBJ databases">
        <title>Draft genome sequences of four alkaliphilic bacteria belonging to the Anaerobacillus genus.</title>
        <authorList>
            <person name="Bassil N.M."/>
            <person name="Lloyd J.R."/>
        </authorList>
    </citation>
    <scope>NUCLEOTIDE SEQUENCE [LARGE SCALE GENOMIC DNA]</scope>
    <source>
        <strain evidence="1 3">NB2006</strain>
    </source>
</reference>
<evidence type="ECO:0000313" key="1">
    <source>
        <dbReference type="EMBL" id="OIJ07238.1"/>
    </source>
</evidence>
<dbReference type="Proteomes" id="UP000180175">
    <property type="component" value="Chromosome"/>
</dbReference>
<reference evidence="2" key="4">
    <citation type="submission" date="2020-10" db="EMBL/GenBank/DDBJ databases">
        <authorList>
            <person name="Bassil N.M."/>
            <person name="Lloyd J.R."/>
        </authorList>
    </citation>
    <scope>NUCLEOTIDE SEQUENCE</scope>
    <source>
        <strain evidence="2">NB2006</strain>
    </source>
</reference>
<organism evidence="1 3">
    <name type="scientific">Anaerobacillus isosaccharinicus</name>
    <dbReference type="NCBI Taxonomy" id="1532552"/>
    <lineage>
        <taxon>Bacteria</taxon>
        <taxon>Bacillati</taxon>
        <taxon>Bacillota</taxon>
        <taxon>Bacilli</taxon>
        <taxon>Bacillales</taxon>
        <taxon>Bacillaceae</taxon>
        <taxon>Anaerobacillus</taxon>
    </lineage>
</organism>
<proteinExistence type="predicted"/>
<reference evidence="2 3" key="3">
    <citation type="journal article" date="2019" name="Int. J. Syst. Evol. Microbiol.">
        <title>Anaerobacillus isosaccharinicus sp. nov., an alkaliphilic bacterium which degrades isosaccharinic acid.</title>
        <authorList>
            <person name="Bassil N.M."/>
            <person name="Lloyd J.R."/>
        </authorList>
    </citation>
    <scope>NUCLEOTIDE SEQUENCE [LARGE SCALE GENOMIC DNA]</scope>
    <source>
        <strain evidence="2 3">NB2006</strain>
    </source>
</reference>
<evidence type="ECO:0000313" key="2">
    <source>
        <dbReference type="EMBL" id="QOY34757.1"/>
    </source>
</evidence>
<dbReference type="OrthoDB" id="2626141at2"/>
<keyword evidence="3" id="KW-1185">Reference proteome</keyword>
<evidence type="ECO:0000313" key="3">
    <source>
        <dbReference type="Proteomes" id="UP000180175"/>
    </source>
</evidence>
<gene>
    <name evidence="2" type="ORF">AWH56_018800</name>
    <name evidence="1" type="ORF">AWH56_20895</name>
</gene>
<protein>
    <submittedName>
        <fullName evidence="1">Uncharacterized protein</fullName>
    </submittedName>
</protein>
<dbReference type="EMBL" id="LQXD01000180">
    <property type="protein sequence ID" value="OIJ07238.1"/>
    <property type="molecule type" value="Genomic_DNA"/>
</dbReference>
<sequence>MDTEILYYKKFKGIEKPLDYVNWAFSMLENEISTTSLNILASLREPLNIFEVEDYFERALDELSMKEPSYEQCAKYHIRYLLRQIIDDKNNAMNFAYEIYEVVRELFTNEELETWYEISEMIDDFRYGDNIKKLTQDFLITIIVQEAKKQLGSKFLK</sequence>
<dbReference type="EMBL" id="CP063356">
    <property type="protein sequence ID" value="QOY34757.1"/>
    <property type="molecule type" value="Genomic_DNA"/>
</dbReference>
<accession>A0A1S2L436</accession>
<reference evidence="2 3" key="2">
    <citation type="journal article" date="2017" name="Genome Announc.">
        <title>Draft Genome Sequences of Four Alkaliphilic Bacteria Belonging to the Anaerobacillus Genus.</title>
        <authorList>
            <person name="Bassil N.M."/>
            <person name="Lloyd J.R."/>
        </authorList>
    </citation>
    <scope>NUCLEOTIDE SEQUENCE [LARGE SCALE GENOMIC DNA]</scope>
    <source>
        <strain evidence="2 3">NB2006</strain>
    </source>
</reference>